<evidence type="ECO:0000256" key="4">
    <source>
        <dbReference type="ARBA" id="ARBA00022547"/>
    </source>
</evidence>
<proteinExistence type="inferred from homology"/>
<dbReference type="PANTHER" id="PTHR33445">
    <property type="entry name" value="ATP SYNTHASE SUBUNIT B', CHLOROPLASTIC"/>
    <property type="match status" value="1"/>
</dbReference>
<evidence type="ECO:0000256" key="10">
    <source>
        <dbReference type="ARBA" id="ARBA00023310"/>
    </source>
</evidence>
<keyword evidence="4 13" id="KW-0138">CF(0)</keyword>
<dbReference type="AlphaFoldDB" id="A0A5C7J6Y3"/>
<evidence type="ECO:0000256" key="11">
    <source>
        <dbReference type="ARBA" id="ARBA00025198"/>
    </source>
</evidence>
<evidence type="ECO:0000256" key="3">
    <source>
        <dbReference type="ARBA" id="ARBA00022475"/>
    </source>
</evidence>
<gene>
    <name evidence="13 15" type="primary">atpF</name>
    <name evidence="15" type="ORF">E6Q11_02995</name>
</gene>
<dbReference type="EMBL" id="SSDS01000049">
    <property type="protein sequence ID" value="TXG77280.1"/>
    <property type="molecule type" value="Genomic_DNA"/>
</dbReference>
<evidence type="ECO:0000256" key="5">
    <source>
        <dbReference type="ARBA" id="ARBA00022692"/>
    </source>
</evidence>
<keyword evidence="5 13" id="KW-0812">Transmembrane</keyword>
<evidence type="ECO:0000256" key="1">
    <source>
        <dbReference type="ARBA" id="ARBA00005513"/>
    </source>
</evidence>
<reference evidence="15 16" key="1">
    <citation type="submission" date="2018-09" db="EMBL/GenBank/DDBJ databases">
        <title>Metagenome Assembled Genomes from an Advanced Water Purification Facility.</title>
        <authorList>
            <person name="Stamps B.W."/>
            <person name="Spear J.R."/>
        </authorList>
    </citation>
    <scope>NUCLEOTIDE SEQUENCE [LARGE SCALE GENOMIC DNA]</scope>
    <source>
        <strain evidence="15">Bin_63_2</strain>
    </source>
</reference>
<keyword evidence="3 13" id="KW-1003">Cell membrane</keyword>
<evidence type="ECO:0000256" key="6">
    <source>
        <dbReference type="ARBA" id="ARBA00022781"/>
    </source>
</evidence>
<dbReference type="Pfam" id="PF00430">
    <property type="entry name" value="ATP-synt_B"/>
    <property type="match status" value="1"/>
</dbReference>
<protein>
    <recommendedName>
        <fullName evidence="13">ATP synthase subunit b</fullName>
    </recommendedName>
    <alternativeName>
        <fullName evidence="13">ATP synthase F(0) sector subunit b</fullName>
    </alternativeName>
    <alternativeName>
        <fullName evidence="13">ATPase subunit I</fullName>
    </alternativeName>
    <alternativeName>
        <fullName evidence="13">F-type ATPase subunit b</fullName>
        <shortName evidence="13">F-ATPase subunit b</shortName>
    </alternativeName>
</protein>
<dbReference type="GO" id="GO:0046961">
    <property type="term" value="F:proton-transporting ATPase activity, rotational mechanism"/>
    <property type="evidence" value="ECO:0007669"/>
    <property type="project" value="TreeGrafter"/>
</dbReference>
<dbReference type="InterPro" id="IPR050059">
    <property type="entry name" value="ATP_synthase_B_chain"/>
</dbReference>
<dbReference type="PANTHER" id="PTHR33445:SF1">
    <property type="entry name" value="ATP SYNTHASE SUBUNIT B"/>
    <property type="match status" value="1"/>
</dbReference>
<dbReference type="NCBIfam" id="TIGR01144">
    <property type="entry name" value="ATP_synt_b"/>
    <property type="match status" value="1"/>
</dbReference>
<evidence type="ECO:0000256" key="2">
    <source>
        <dbReference type="ARBA" id="ARBA00022448"/>
    </source>
</evidence>
<dbReference type="GO" id="GO:0012505">
    <property type="term" value="C:endomembrane system"/>
    <property type="evidence" value="ECO:0007669"/>
    <property type="project" value="UniProtKB-SubCell"/>
</dbReference>
<evidence type="ECO:0000313" key="15">
    <source>
        <dbReference type="EMBL" id="TXG77280.1"/>
    </source>
</evidence>
<organism evidence="15 16">
    <name type="scientific">Candidatus Dojkabacteria bacterium</name>
    <dbReference type="NCBI Taxonomy" id="2099670"/>
    <lineage>
        <taxon>Bacteria</taxon>
        <taxon>Candidatus Dojkabacteria</taxon>
    </lineage>
</organism>
<sequence length="161" mass="18243">MEILEKLGVDWKLLLAQAVNFLVLLWVLKRFAYKPILTALEARTKRIEQGLKDAEASQSKLQGVIEEEKKILSPVREEARSILREAEGSAKKRDALMLDETKKKIDRMIAEADAHLAENQAKLLREAQAELAEIVLLATKKVLNEKVETQLDTELIKKSLS</sequence>
<dbReference type="Proteomes" id="UP000321026">
    <property type="component" value="Unassembled WGS sequence"/>
</dbReference>
<evidence type="ECO:0000256" key="7">
    <source>
        <dbReference type="ARBA" id="ARBA00022989"/>
    </source>
</evidence>
<keyword evidence="8 13" id="KW-0406">Ion transport</keyword>
<dbReference type="GO" id="GO:0046933">
    <property type="term" value="F:proton-transporting ATP synthase activity, rotational mechanism"/>
    <property type="evidence" value="ECO:0007669"/>
    <property type="project" value="UniProtKB-UniRule"/>
</dbReference>
<evidence type="ECO:0000256" key="14">
    <source>
        <dbReference type="RuleBase" id="RU003848"/>
    </source>
</evidence>
<dbReference type="HAMAP" id="MF_01398">
    <property type="entry name" value="ATP_synth_b_bprime"/>
    <property type="match status" value="1"/>
</dbReference>
<dbReference type="InterPro" id="IPR002146">
    <property type="entry name" value="ATP_synth_b/b'su_bac/chlpt"/>
</dbReference>
<keyword evidence="9 13" id="KW-0472">Membrane</keyword>
<evidence type="ECO:0000256" key="13">
    <source>
        <dbReference type="HAMAP-Rule" id="MF_01398"/>
    </source>
</evidence>
<dbReference type="GO" id="GO:0005886">
    <property type="term" value="C:plasma membrane"/>
    <property type="evidence" value="ECO:0007669"/>
    <property type="project" value="UniProtKB-SubCell"/>
</dbReference>
<dbReference type="Gene3D" id="6.10.250.1580">
    <property type="match status" value="1"/>
</dbReference>
<accession>A0A5C7J6Y3</accession>
<comment type="subunit">
    <text evidence="13">F-type ATPases have 2 components, F(1) - the catalytic core - and F(0) - the membrane proton channel. F(1) has five subunits: alpha(3), beta(3), gamma(1), delta(1), epsilon(1). F(0) has three main subunits: a(1), b(2) and c(10-14). The alpha and beta chains form an alternating ring which encloses part of the gamma chain. F(1) is attached to F(0) by a central stalk formed by the gamma and epsilon chains, while a peripheral stalk is formed by the delta and b chains.</text>
</comment>
<keyword evidence="10 13" id="KW-0066">ATP synthesis</keyword>
<keyword evidence="7 13" id="KW-1133">Transmembrane helix</keyword>
<dbReference type="InterPro" id="IPR005864">
    <property type="entry name" value="ATP_synth_F0_bsu_bac"/>
</dbReference>
<evidence type="ECO:0000313" key="16">
    <source>
        <dbReference type="Proteomes" id="UP000321026"/>
    </source>
</evidence>
<dbReference type="GO" id="GO:0045259">
    <property type="term" value="C:proton-transporting ATP synthase complex"/>
    <property type="evidence" value="ECO:0007669"/>
    <property type="project" value="UniProtKB-KW"/>
</dbReference>
<comment type="function">
    <text evidence="11 13">F(1)F(0) ATP synthase produces ATP from ADP in the presence of a proton or sodium gradient. F-type ATPases consist of two structural domains, F(1) containing the extramembraneous catalytic core and F(0) containing the membrane proton channel, linked together by a central stalk and a peripheral stalk. During catalysis, ATP synthesis in the catalytic domain of F(1) is coupled via a rotary mechanism of the central stalk subunits to proton translocation.</text>
</comment>
<evidence type="ECO:0000256" key="12">
    <source>
        <dbReference type="ARBA" id="ARBA00037847"/>
    </source>
</evidence>
<keyword evidence="6 13" id="KW-0375">Hydrogen ion transport</keyword>
<evidence type="ECO:0000256" key="9">
    <source>
        <dbReference type="ARBA" id="ARBA00023136"/>
    </source>
</evidence>
<evidence type="ECO:0000256" key="8">
    <source>
        <dbReference type="ARBA" id="ARBA00023065"/>
    </source>
</evidence>
<comment type="subcellular location">
    <subcellularLocation>
        <location evidence="13">Cell membrane</location>
        <topology evidence="13">Single-pass membrane protein</topology>
    </subcellularLocation>
    <subcellularLocation>
        <location evidence="12">Endomembrane system</location>
        <topology evidence="12">Single-pass membrane protein</topology>
    </subcellularLocation>
</comment>
<comment type="caution">
    <text evidence="15">The sequence shown here is derived from an EMBL/GenBank/DDBJ whole genome shotgun (WGS) entry which is preliminary data.</text>
</comment>
<comment type="function">
    <text evidence="13">Component of the F(0) channel, it forms part of the peripheral stalk, linking F(1) to F(0).</text>
</comment>
<comment type="similarity">
    <text evidence="1 13 14">Belongs to the ATPase B chain family.</text>
</comment>
<dbReference type="CDD" id="cd06503">
    <property type="entry name" value="ATP-synt_Fo_b"/>
    <property type="match status" value="1"/>
</dbReference>
<name>A0A5C7J6Y3_9BACT</name>
<keyword evidence="2 13" id="KW-0813">Transport</keyword>